<organism evidence="1 2">
    <name type="scientific">Dioscorea alata</name>
    <name type="common">Purple yam</name>
    <dbReference type="NCBI Taxonomy" id="55571"/>
    <lineage>
        <taxon>Eukaryota</taxon>
        <taxon>Viridiplantae</taxon>
        <taxon>Streptophyta</taxon>
        <taxon>Embryophyta</taxon>
        <taxon>Tracheophyta</taxon>
        <taxon>Spermatophyta</taxon>
        <taxon>Magnoliopsida</taxon>
        <taxon>Liliopsida</taxon>
        <taxon>Dioscoreales</taxon>
        <taxon>Dioscoreaceae</taxon>
        <taxon>Dioscorea</taxon>
    </lineage>
</organism>
<dbReference type="EMBL" id="CM037020">
    <property type="protein sequence ID" value="KAH7670832.1"/>
    <property type="molecule type" value="Genomic_DNA"/>
</dbReference>
<evidence type="ECO:0000313" key="1">
    <source>
        <dbReference type="EMBL" id="KAH7670832.1"/>
    </source>
</evidence>
<keyword evidence="1" id="KW-0378">Hydrolase</keyword>
<keyword evidence="1" id="KW-0547">Nucleotide-binding</keyword>
<gene>
    <name evidence="1" type="ORF">IHE45_10G053900</name>
</gene>
<evidence type="ECO:0000313" key="2">
    <source>
        <dbReference type="Proteomes" id="UP000827976"/>
    </source>
</evidence>
<sequence>MEIAFIPATLAVASPANRGLSSLRHLSGSDQLRFPTLSFSPLREPRSLTIRMGGGPRTFPGGVSKWQWKRMQAKKAKQLLKARLCRERQLYEMRKRAELKAAVAELEKPWEVVERAPTLFSVKADEQVKALADRFQKPGGFDMWTEKDGPQVFRTPDGLPSARFFPKGVVHSVRPYGIGDGEGEMRFDDWIARGGGGGGYRRSSRKSSDRHVREGSELLEVGSDEGIVHTRCLMNVQNDGVSETRDVNYGHEDGGELGIGGWNGSKRSIRRSPSRRQGGDGPETEYVVAEFEVSREEENGGGNANSSFKSRNESWMDELGSSRFLRKGGGLKKVYDDQGGARSSRYSRDSKIEKGNAMGDGRRYGRRPAYGRGRSSDQRSYASDPETMGADRADGLRMDEQRNGRGSYYGRGQRTNRRSSASDSETMGSQQNRHGRGPPHGRRYASYSEAMANGRGSDDGHNRWGIRSKRVSIRPSTDSLYDGDV</sequence>
<proteinExistence type="predicted"/>
<dbReference type="EC" id="3.6.4.13" evidence="1"/>
<comment type="caution">
    <text evidence="1">The sequence shown here is derived from an EMBL/GenBank/DDBJ whole genome shotgun (WGS) entry which is preliminary data.</text>
</comment>
<keyword evidence="1" id="KW-0347">Helicase</keyword>
<keyword evidence="1" id="KW-0067">ATP-binding</keyword>
<accession>A0ACB7VAM8</accession>
<protein>
    <submittedName>
        <fullName evidence="1">RNA helicase protein</fullName>
        <ecNumber evidence="1">3.6.4.13</ecNumber>
    </submittedName>
</protein>
<keyword evidence="2" id="KW-1185">Reference proteome</keyword>
<name>A0ACB7VAM8_DIOAL</name>
<reference evidence="2" key="1">
    <citation type="journal article" date="2022" name="Nat. Commun.">
        <title>Chromosome evolution and the genetic basis of agronomically important traits in greater yam.</title>
        <authorList>
            <person name="Bredeson J.V."/>
            <person name="Lyons J.B."/>
            <person name="Oniyinde I.O."/>
            <person name="Okereke N.R."/>
            <person name="Kolade O."/>
            <person name="Nnabue I."/>
            <person name="Nwadili C.O."/>
            <person name="Hribova E."/>
            <person name="Parker M."/>
            <person name="Nwogha J."/>
            <person name="Shu S."/>
            <person name="Carlson J."/>
            <person name="Kariba R."/>
            <person name="Muthemba S."/>
            <person name="Knop K."/>
            <person name="Barton G.J."/>
            <person name="Sherwood A.V."/>
            <person name="Lopez-Montes A."/>
            <person name="Asiedu R."/>
            <person name="Jamnadass R."/>
            <person name="Muchugi A."/>
            <person name="Goodstein D."/>
            <person name="Egesi C.N."/>
            <person name="Featherston J."/>
            <person name="Asfaw A."/>
            <person name="Simpson G.G."/>
            <person name="Dolezel J."/>
            <person name="Hendre P.S."/>
            <person name="Van Deynze A."/>
            <person name="Kumar P.L."/>
            <person name="Obidiegwu J.E."/>
            <person name="Bhattacharjee R."/>
            <person name="Rokhsar D.S."/>
        </authorList>
    </citation>
    <scope>NUCLEOTIDE SEQUENCE [LARGE SCALE GENOMIC DNA]</scope>
    <source>
        <strain evidence="2">cv. TDa95/00328</strain>
    </source>
</reference>
<dbReference type="Proteomes" id="UP000827976">
    <property type="component" value="Chromosome 10"/>
</dbReference>